<dbReference type="OrthoDB" id="3156934at2759"/>
<name>A0A2H3J274_WOLCO</name>
<gene>
    <name evidence="1" type="ORF">WOLCODRAFT_166861</name>
</gene>
<organism evidence="1 2">
    <name type="scientific">Wolfiporia cocos (strain MD-104)</name>
    <name type="common">Brown rot fungus</name>
    <dbReference type="NCBI Taxonomy" id="742152"/>
    <lineage>
        <taxon>Eukaryota</taxon>
        <taxon>Fungi</taxon>
        <taxon>Dikarya</taxon>
        <taxon>Basidiomycota</taxon>
        <taxon>Agaricomycotina</taxon>
        <taxon>Agaricomycetes</taxon>
        <taxon>Polyporales</taxon>
        <taxon>Phaeolaceae</taxon>
        <taxon>Wolfiporia</taxon>
    </lineage>
</organism>
<proteinExistence type="predicted"/>
<dbReference type="Proteomes" id="UP000218811">
    <property type="component" value="Unassembled WGS sequence"/>
</dbReference>
<dbReference type="STRING" id="742152.A0A2H3J274"/>
<accession>A0A2H3J274</accession>
<keyword evidence="2" id="KW-1185">Reference proteome</keyword>
<reference evidence="1 2" key="1">
    <citation type="journal article" date="2012" name="Science">
        <title>The Paleozoic origin of enzymatic lignin decomposition reconstructed from 31 fungal genomes.</title>
        <authorList>
            <person name="Floudas D."/>
            <person name="Binder M."/>
            <person name="Riley R."/>
            <person name="Barry K."/>
            <person name="Blanchette R.A."/>
            <person name="Henrissat B."/>
            <person name="Martinez A.T."/>
            <person name="Otillar R."/>
            <person name="Spatafora J.W."/>
            <person name="Yadav J.S."/>
            <person name="Aerts A."/>
            <person name="Benoit I."/>
            <person name="Boyd A."/>
            <person name="Carlson A."/>
            <person name="Copeland A."/>
            <person name="Coutinho P.M."/>
            <person name="de Vries R.P."/>
            <person name="Ferreira P."/>
            <person name="Findley K."/>
            <person name="Foster B."/>
            <person name="Gaskell J."/>
            <person name="Glotzer D."/>
            <person name="Gorecki P."/>
            <person name="Heitman J."/>
            <person name="Hesse C."/>
            <person name="Hori C."/>
            <person name="Igarashi K."/>
            <person name="Jurgens J.A."/>
            <person name="Kallen N."/>
            <person name="Kersten P."/>
            <person name="Kohler A."/>
            <person name="Kuees U."/>
            <person name="Kumar T.K.A."/>
            <person name="Kuo A."/>
            <person name="LaButti K."/>
            <person name="Larrondo L.F."/>
            <person name="Lindquist E."/>
            <person name="Ling A."/>
            <person name="Lombard V."/>
            <person name="Lucas S."/>
            <person name="Lundell T."/>
            <person name="Martin R."/>
            <person name="McLaughlin D.J."/>
            <person name="Morgenstern I."/>
            <person name="Morin E."/>
            <person name="Murat C."/>
            <person name="Nagy L.G."/>
            <person name="Nolan M."/>
            <person name="Ohm R.A."/>
            <person name="Patyshakuliyeva A."/>
            <person name="Rokas A."/>
            <person name="Ruiz-Duenas F.J."/>
            <person name="Sabat G."/>
            <person name="Salamov A."/>
            <person name="Samejima M."/>
            <person name="Schmutz J."/>
            <person name="Slot J.C."/>
            <person name="St John F."/>
            <person name="Stenlid J."/>
            <person name="Sun H."/>
            <person name="Sun S."/>
            <person name="Syed K."/>
            <person name="Tsang A."/>
            <person name="Wiebenga A."/>
            <person name="Young D."/>
            <person name="Pisabarro A."/>
            <person name="Eastwood D.C."/>
            <person name="Martin F."/>
            <person name="Cullen D."/>
            <person name="Grigoriev I.V."/>
            <person name="Hibbett D.S."/>
        </authorList>
    </citation>
    <scope>NUCLEOTIDE SEQUENCE [LARGE SCALE GENOMIC DNA]</scope>
    <source>
        <strain evidence="1 2">MD-104</strain>
    </source>
</reference>
<evidence type="ECO:0008006" key="3">
    <source>
        <dbReference type="Google" id="ProtNLM"/>
    </source>
</evidence>
<sequence>MSAKQHRRAQIETEITRLNRSVVKLKSELNMLSPISVLPQEILAEIFITLSEAVGYKAFDYPHLGRRHDVRFLITHDNSFKDFFNALENMPLLGFLELEHAAPSLPSSMTEIPAPTRIITLSRLHSIRLFATTPADCIYALSHLSFPALSTFSLLTRATEYLKELSKCLADKVPFWERIRMLDYSRKLFGHFQIQGSDSQEGFSDDHPRPRYTFDLMLTDSTSPLTTLATMVEHIPWRMVHTLHVPDSSYGSASQWVAAFHPLKQVTTLEVSGKHVTPELVRALCICVRESGKPTAASRKTSMKLFPLLRSISFSNVRFAEWETYDVGLVGELTELLLDCLARRRDRGVEIRKLQITNCFNIGRDIEPLREIVPSLDWDGKAMVIEPDSETESSVSDYYEDVDPFEFNFFDPDPIFQGWW</sequence>
<protein>
    <recommendedName>
        <fullName evidence="3">F-box domain-containing protein</fullName>
    </recommendedName>
</protein>
<dbReference type="AlphaFoldDB" id="A0A2H3J274"/>
<evidence type="ECO:0000313" key="1">
    <source>
        <dbReference type="EMBL" id="PCH36350.1"/>
    </source>
</evidence>
<evidence type="ECO:0000313" key="2">
    <source>
        <dbReference type="Proteomes" id="UP000218811"/>
    </source>
</evidence>
<dbReference type="EMBL" id="KB467876">
    <property type="protein sequence ID" value="PCH36350.1"/>
    <property type="molecule type" value="Genomic_DNA"/>
</dbReference>